<dbReference type="InterPro" id="IPR041664">
    <property type="entry name" value="AAA_16"/>
</dbReference>
<feature type="domain" description="Orc1-like AAA ATPase" evidence="2">
    <location>
        <begin position="71"/>
        <end position="259"/>
    </location>
</feature>
<proteinExistence type="predicted"/>
<dbReference type="InterPro" id="IPR053159">
    <property type="entry name" value="Hybrid_Histidine_Kinase"/>
</dbReference>
<organism evidence="3 4">
    <name type="scientific">Seminavis robusta</name>
    <dbReference type="NCBI Taxonomy" id="568900"/>
    <lineage>
        <taxon>Eukaryota</taxon>
        <taxon>Sar</taxon>
        <taxon>Stramenopiles</taxon>
        <taxon>Ochrophyta</taxon>
        <taxon>Bacillariophyta</taxon>
        <taxon>Bacillariophyceae</taxon>
        <taxon>Bacillariophycidae</taxon>
        <taxon>Naviculales</taxon>
        <taxon>Naviculaceae</taxon>
        <taxon>Seminavis</taxon>
    </lineage>
</organism>
<feature type="compositionally biased region" description="Basic residues" evidence="1">
    <location>
        <begin position="24"/>
        <end position="41"/>
    </location>
</feature>
<keyword evidence="4" id="KW-1185">Reference proteome</keyword>
<dbReference type="Proteomes" id="UP001153069">
    <property type="component" value="Unassembled WGS sequence"/>
</dbReference>
<comment type="caution">
    <text evidence="3">The sequence shown here is derived from an EMBL/GenBank/DDBJ whole genome shotgun (WGS) entry which is preliminary data.</text>
</comment>
<sequence>MPPYGEHTRQQGYKRIAADETRASRSRRSRSRSRSRSPRRKIVAFKANKQEEDPLRKSLKADWSFLHEGVLFGRDEEIVVLQEAFKRRIDRAAGDQPELILVQGDFGTGKSALVKTALRDYVKRHNGYFALGKFDQYATTAHPCGPITNALNQLAMALEEKQKKDTYNPLPPSKRILDEVGLEYCQVLASMAPGLARFWGLHSNDKGAGSVQQLCQDRVKVALSKFFRAIKQPVVLVMDDLQFAGTRALSLLETLIETNTRIADDIACLTVVGVYQSNGAPQDHPCTIMLDRLEDEKNTNILRILVENLSISDTDALLSRVLRQRKELCLPLAEIVHEKSRRGNVDFVLRYLKELLESGVLVAERRASSGSYNKRYHDLNWMWEDDKWYELEVRQRLNVEDMASQQIQRLPGTFQGLLKKMACIGAEVDLEVLVVALRGGFSEKRGDGDNFGGYDHDRVKVMLALAIQEDLILEQLPDRPGRYAFRHDRVQQAAYNLIPEDERIKEHWQIGRALLDRLSPETLDQNLFLAVNQLIPGIELLADDIDKQGMPRLFTRAGKKANKLADFEAARTYLDVASQLLSSRHWQDQYRLSLELYCSRAEAECCAEDYEAMNATITEILGKCQSSPSDQMRANLIPLLKLDKKSYNSHEAMDLCFQLLGTLGEKFPTRTRLVFGVSEQLKVKWQLRSMSDEDICNLPLLDVYDAEKTATVSILWHLLRYSCFEASDYFPAVILRGVKLTLKYGVSELSCASLAAYGLVLCSLGDYDDGYRYAKLGMKLMKRFPRCRAQIMPKVCCYSYGMVYPWKLPVGPTTSSLRTAIDTALDTGDLETAMVASYTSLTNSFVAGERLPAYDRRISQCEKIMTVQGPWLSLTKLEKQHVDHLMGRSESPFPALSSIDGSKDAMNDWEYYQFSSSAIQMQLAYHFGDIDKALASANSARKVKGVVKASIYITILHVYDGLTALEAARRLKGNRRQRLVSSARRSLKQLKILAEVCPENIMHKLHLLNGELEAFNGKLNEAVASFKLAIDNAADRGIWQFLALAHERASMAYHRVGRTTEHSRKAKNHLNNAIEAYSEWGACSYVEHLMQRKSDILEVW</sequence>
<name>A0A9N8D8D4_9STRA</name>
<gene>
    <name evidence="3" type="ORF">SEMRO_14_G010460.1</name>
</gene>
<dbReference type="Gene3D" id="3.40.50.300">
    <property type="entry name" value="P-loop containing nucleotide triphosphate hydrolases"/>
    <property type="match status" value="1"/>
</dbReference>
<dbReference type="PANTHER" id="PTHR43642">
    <property type="entry name" value="HYBRID SIGNAL TRANSDUCTION HISTIDINE KINASE G"/>
    <property type="match status" value="1"/>
</dbReference>
<dbReference type="EMBL" id="CAICTM010000014">
    <property type="protein sequence ID" value="CAB9497091.1"/>
    <property type="molecule type" value="Genomic_DNA"/>
</dbReference>
<protein>
    <submittedName>
        <fullName evidence="3">Transcriptional regulator</fullName>
    </submittedName>
</protein>
<dbReference type="PANTHER" id="PTHR43642:SF1">
    <property type="entry name" value="HYBRID SIGNAL TRANSDUCTION HISTIDINE KINASE G"/>
    <property type="match status" value="1"/>
</dbReference>
<dbReference type="SUPFAM" id="SSF52540">
    <property type="entry name" value="P-loop containing nucleoside triphosphate hydrolases"/>
    <property type="match status" value="1"/>
</dbReference>
<dbReference type="AlphaFoldDB" id="A0A9N8D8D4"/>
<evidence type="ECO:0000256" key="1">
    <source>
        <dbReference type="SAM" id="MobiDB-lite"/>
    </source>
</evidence>
<evidence type="ECO:0000313" key="4">
    <source>
        <dbReference type="Proteomes" id="UP001153069"/>
    </source>
</evidence>
<reference evidence="3" key="1">
    <citation type="submission" date="2020-06" db="EMBL/GenBank/DDBJ databases">
        <authorList>
            <consortium name="Plant Systems Biology data submission"/>
        </authorList>
    </citation>
    <scope>NUCLEOTIDE SEQUENCE</scope>
    <source>
        <strain evidence="3">D6</strain>
    </source>
</reference>
<feature type="region of interest" description="Disordered" evidence="1">
    <location>
        <begin position="1"/>
        <end position="41"/>
    </location>
</feature>
<evidence type="ECO:0000259" key="2">
    <source>
        <dbReference type="Pfam" id="PF13191"/>
    </source>
</evidence>
<dbReference type="Pfam" id="PF13191">
    <property type="entry name" value="AAA_16"/>
    <property type="match status" value="1"/>
</dbReference>
<dbReference type="OrthoDB" id="60033at2759"/>
<evidence type="ECO:0000313" key="3">
    <source>
        <dbReference type="EMBL" id="CAB9497091.1"/>
    </source>
</evidence>
<dbReference type="InterPro" id="IPR027417">
    <property type="entry name" value="P-loop_NTPase"/>
</dbReference>
<accession>A0A9N8D8D4</accession>